<protein>
    <submittedName>
        <fullName evidence="4">Uncharacterized protein</fullName>
    </submittedName>
</protein>
<feature type="region of interest" description="Disordered" evidence="1">
    <location>
        <begin position="498"/>
        <end position="522"/>
    </location>
</feature>
<name>A0A1Y1HNF9_KLENI</name>
<proteinExistence type="predicted"/>
<feature type="region of interest" description="Disordered" evidence="1">
    <location>
        <begin position="651"/>
        <end position="714"/>
    </location>
</feature>
<dbReference type="OrthoDB" id="2020981at2759"/>
<gene>
    <name evidence="4" type="ORF">KFL_000070550</name>
</gene>
<dbReference type="InterPro" id="IPR009057">
    <property type="entry name" value="Homeodomain-like_sf"/>
</dbReference>
<evidence type="ECO:0000313" key="5">
    <source>
        <dbReference type="Proteomes" id="UP000054558"/>
    </source>
</evidence>
<feature type="domain" description="HTH myb-type" evidence="3">
    <location>
        <begin position="527"/>
        <end position="586"/>
    </location>
</feature>
<evidence type="ECO:0000259" key="3">
    <source>
        <dbReference type="PROSITE" id="PS51294"/>
    </source>
</evidence>
<dbReference type="PANTHER" id="PTHR21717:SF70">
    <property type="entry name" value="TELOMERE REPEAT-BINDING PROTEIN 2-RELATED"/>
    <property type="match status" value="1"/>
</dbReference>
<feature type="region of interest" description="Disordered" evidence="1">
    <location>
        <begin position="434"/>
        <end position="454"/>
    </location>
</feature>
<feature type="region of interest" description="Disordered" evidence="1">
    <location>
        <begin position="1"/>
        <end position="72"/>
    </location>
</feature>
<dbReference type="PROSITE" id="PS50090">
    <property type="entry name" value="MYB_LIKE"/>
    <property type="match status" value="1"/>
</dbReference>
<feature type="compositionally biased region" description="Low complexity" evidence="1">
    <location>
        <begin position="443"/>
        <end position="454"/>
    </location>
</feature>
<dbReference type="PANTHER" id="PTHR21717">
    <property type="entry name" value="TELOMERIC REPEAT BINDING PROTEIN"/>
    <property type="match status" value="1"/>
</dbReference>
<dbReference type="EMBL" id="DF236956">
    <property type="protein sequence ID" value="GAQ78087.1"/>
    <property type="molecule type" value="Genomic_DNA"/>
</dbReference>
<organism evidence="4 5">
    <name type="scientific">Klebsormidium nitens</name>
    <name type="common">Green alga</name>
    <name type="synonym">Ulothrix nitens</name>
    <dbReference type="NCBI Taxonomy" id="105231"/>
    <lineage>
        <taxon>Eukaryota</taxon>
        <taxon>Viridiplantae</taxon>
        <taxon>Streptophyta</taxon>
        <taxon>Klebsormidiophyceae</taxon>
        <taxon>Klebsormidiales</taxon>
        <taxon>Klebsormidiaceae</taxon>
        <taxon>Klebsormidium</taxon>
    </lineage>
</organism>
<feature type="region of interest" description="Disordered" evidence="1">
    <location>
        <begin position="726"/>
        <end position="764"/>
    </location>
</feature>
<feature type="compositionally biased region" description="Gly residues" evidence="1">
    <location>
        <begin position="973"/>
        <end position="990"/>
    </location>
</feature>
<dbReference type="CDD" id="cd11660">
    <property type="entry name" value="SANT_TRF"/>
    <property type="match status" value="1"/>
</dbReference>
<feature type="domain" description="Myb-like" evidence="2">
    <location>
        <begin position="527"/>
        <end position="582"/>
    </location>
</feature>
<dbReference type="STRING" id="105231.A0A1Y1HNF9"/>
<feature type="compositionally biased region" description="Low complexity" evidence="1">
    <location>
        <begin position="730"/>
        <end position="743"/>
    </location>
</feature>
<dbReference type="OMA" id="ANPQDTY"/>
<reference evidence="4 5" key="1">
    <citation type="journal article" date="2014" name="Nat. Commun.">
        <title>Klebsormidium flaccidum genome reveals primary factors for plant terrestrial adaptation.</title>
        <authorList>
            <person name="Hori K."/>
            <person name="Maruyama F."/>
            <person name="Fujisawa T."/>
            <person name="Togashi T."/>
            <person name="Yamamoto N."/>
            <person name="Seo M."/>
            <person name="Sato S."/>
            <person name="Yamada T."/>
            <person name="Mori H."/>
            <person name="Tajima N."/>
            <person name="Moriyama T."/>
            <person name="Ikeuchi M."/>
            <person name="Watanabe M."/>
            <person name="Wada H."/>
            <person name="Kobayashi K."/>
            <person name="Saito M."/>
            <person name="Masuda T."/>
            <person name="Sasaki-Sekimoto Y."/>
            <person name="Mashiguchi K."/>
            <person name="Awai K."/>
            <person name="Shimojima M."/>
            <person name="Masuda S."/>
            <person name="Iwai M."/>
            <person name="Nobusawa T."/>
            <person name="Narise T."/>
            <person name="Kondo S."/>
            <person name="Saito H."/>
            <person name="Sato R."/>
            <person name="Murakawa M."/>
            <person name="Ihara Y."/>
            <person name="Oshima-Yamada Y."/>
            <person name="Ohtaka K."/>
            <person name="Satoh M."/>
            <person name="Sonobe K."/>
            <person name="Ishii M."/>
            <person name="Ohtani R."/>
            <person name="Kanamori-Sato M."/>
            <person name="Honoki R."/>
            <person name="Miyazaki D."/>
            <person name="Mochizuki H."/>
            <person name="Umetsu J."/>
            <person name="Higashi K."/>
            <person name="Shibata D."/>
            <person name="Kamiya Y."/>
            <person name="Sato N."/>
            <person name="Nakamura Y."/>
            <person name="Tabata S."/>
            <person name="Ida S."/>
            <person name="Kurokawa K."/>
            <person name="Ohta H."/>
        </authorList>
    </citation>
    <scope>NUCLEOTIDE SEQUENCE [LARGE SCALE GENOMIC DNA]</scope>
    <source>
        <strain evidence="4 5">NIES-2285</strain>
    </source>
</reference>
<accession>A0A1Y1HNF9</accession>
<dbReference type="GO" id="GO:0042162">
    <property type="term" value="F:telomeric DNA binding"/>
    <property type="evidence" value="ECO:0007669"/>
    <property type="project" value="UniProtKB-ARBA"/>
</dbReference>
<sequence>MSTSGRGIVESHGKDETEQSTGTAMQQEAPDAEAPAPEITPMDLDLAPVPFHTDTKDAGLNNESMSRDADRTGAALSQELEMLGTVQVPSIVRRIAVRSVLWEDIVVEIPSTATMADFRRAIEVQSGGRLREDMLPELVYDGILLPTDNTSIEEAGLTAESAVVGFLAMNVSALTGSAGLELEQVKEKKGKDRRIKIYVPSAPRLPTNAPALEDTTPPHSTPTALPAEPLPSAQFQGFPPPPVPQSIPVPSSDLPTLPNRVEQHPPVPSEAQTPPLVQDQPAPVVRSSALPAGPPALHHTSANVPDVSQGHQAPLADVPETAAYSDASQPLSEPHAEAPQPFPAPSEGQIPSLSSEPPNPPETSTTVASKELAPPEEITPSEAEEATPSSVVGPSNIALEMVDASSQIEPGELHFPLLVLAAVPPHLLQYSMGGDPNPPPEIAAPENAHPPETMEPPASVAPVAEMVVEEAPSAGGGMEVALVPVPYLPPPPVVYGPGGREMVPVDTSRRRKQKRRLSETEEEREVRLRRARKLFTVGEVEALVTAVERLGPGRWREVKERVFSHADHRTYGDLKDKWKTLVKTAQIAPQQRRGVEIPEELLERVTRAHAFWTAQAAKDERLTDADAPPRVHYVRMPQPIRRPVYFTNGAHPPQPDMHAHHHPAMPQGGPVAGPTPPHDGQHMHGHAEGMGQDGVPAGQTTGHMKQDGYHAQQPQGYHLQQEEMGHRLGDPGATQAQGQQGPPMSQDGRPPDAPPGHEQYAGHPPQYVDASAAQHWQQQMHAHYYQQQAYPPQYTYEGAPPPNAPYQQGQEYAHMQPGAPQHMEPAGYHQGGAEYGAGGAAYHQSGEQVVYQHEGEGGYHQGGAEAYQQGGEEAYQHEGAGAYQQASGGGYQQPGEGVYQQGGEGGYQQEGGAVYQQDGYRQDGEGGYQNAQPQQHQAPQGYVLQQDAALNEYLVGDQAAGRHYAEGYAHQGGQPGGPDAGDTGQAGGFQSGATEGAIQGAPVQ</sequence>
<feature type="compositionally biased region" description="Low complexity" evidence="1">
    <location>
        <begin position="351"/>
        <end position="366"/>
    </location>
</feature>
<feature type="region of interest" description="Disordered" evidence="1">
    <location>
        <begin position="877"/>
        <end position="940"/>
    </location>
</feature>
<dbReference type="InterPro" id="IPR031105">
    <property type="entry name" value="TRP_plant"/>
</dbReference>
<dbReference type="InterPro" id="IPR001005">
    <property type="entry name" value="SANT/Myb"/>
</dbReference>
<dbReference type="SMART" id="SM00717">
    <property type="entry name" value="SANT"/>
    <property type="match status" value="1"/>
</dbReference>
<feature type="region of interest" description="Disordered" evidence="1">
    <location>
        <begin position="965"/>
        <end position="1004"/>
    </location>
</feature>
<evidence type="ECO:0000256" key="1">
    <source>
        <dbReference type="SAM" id="MobiDB-lite"/>
    </source>
</evidence>
<dbReference type="Proteomes" id="UP000054558">
    <property type="component" value="Unassembled WGS sequence"/>
</dbReference>
<feature type="region of interest" description="Disordered" evidence="1">
    <location>
        <begin position="196"/>
        <end position="391"/>
    </location>
</feature>
<dbReference type="SUPFAM" id="SSF46689">
    <property type="entry name" value="Homeodomain-like"/>
    <property type="match status" value="1"/>
</dbReference>
<dbReference type="PROSITE" id="PS51294">
    <property type="entry name" value="HTH_MYB"/>
    <property type="match status" value="1"/>
</dbReference>
<feature type="compositionally biased region" description="Gly residues" evidence="1">
    <location>
        <begin position="900"/>
        <end position="909"/>
    </location>
</feature>
<dbReference type="Gene3D" id="1.10.246.220">
    <property type="match status" value="1"/>
</dbReference>
<dbReference type="InterPro" id="IPR017930">
    <property type="entry name" value="Myb_dom"/>
</dbReference>
<evidence type="ECO:0000313" key="4">
    <source>
        <dbReference type="EMBL" id="GAQ78087.1"/>
    </source>
</evidence>
<feature type="compositionally biased region" description="Low complexity" evidence="1">
    <location>
        <begin position="28"/>
        <end position="37"/>
    </location>
</feature>
<evidence type="ECO:0000259" key="2">
    <source>
        <dbReference type="PROSITE" id="PS50090"/>
    </source>
</evidence>
<keyword evidence="5" id="KW-1185">Reference proteome</keyword>
<dbReference type="AlphaFoldDB" id="A0A1Y1HNF9"/>
<feature type="compositionally biased region" description="Low complexity" evidence="1">
    <location>
        <begin position="929"/>
        <end position="940"/>
    </location>
</feature>
<feature type="compositionally biased region" description="Pro residues" evidence="1">
    <location>
        <begin position="238"/>
        <end position="247"/>
    </location>
</feature>
<feature type="compositionally biased region" description="Low complexity" evidence="1">
    <location>
        <begin position="877"/>
        <end position="886"/>
    </location>
</feature>